<reference evidence="1" key="2">
    <citation type="journal article" date="2015" name="Fish Shellfish Immunol.">
        <title>Early steps in the European eel (Anguilla anguilla)-Vibrio vulnificus interaction in the gills: Role of the RtxA13 toxin.</title>
        <authorList>
            <person name="Callol A."/>
            <person name="Pajuelo D."/>
            <person name="Ebbesson L."/>
            <person name="Teles M."/>
            <person name="MacKenzie S."/>
            <person name="Amaro C."/>
        </authorList>
    </citation>
    <scope>NUCLEOTIDE SEQUENCE</scope>
</reference>
<evidence type="ECO:0000313" key="1">
    <source>
        <dbReference type="EMBL" id="JAH27463.1"/>
    </source>
</evidence>
<proteinExistence type="predicted"/>
<name>A0A0E9RGI4_ANGAN</name>
<dbReference type="AlphaFoldDB" id="A0A0E9RGI4"/>
<reference evidence="1" key="1">
    <citation type="submission" date="2014-11" db="EMBL/GenBank/DDBJ databases">
        <authorList>
            <person name="Amaro Gonzalez C."/>
        </authorList>
    </citation>
    <scope>NUCLEOTIDE SEQUENCE</scope>
</reference>
<protein>
    <submittedName>
        <fullName evidence="1">Uncharacterized protein</fullName>
    </submittedName>
</protein>
<accession>A0A0E9RGI4</accession>
<sequence length="38" mass="3998">MIRCLPNVICSSNNIAASGKICKSALPSTHSHGVDLMK</sequence>
<dbReference type="EMBL" id="GBXM01081114">
    <property type="protein sequence ID" value="JAH27463.1"/>
    <property type="molecule type" value="Transcribed_RNA"/>
</dbReference>
<organism evidence="1">
    <name type="scientific">Anguilla anguilla</name>
    <name type="common">European freshwater eel</name>
    <name type="synonym">Muraena anguilla</name>
    <dbReference type="NCBI Taxonomy" id="7936"/>
    <lineage>
        <taxon>Eukaryota</taxon>
        <taxon>Metazoa</taxon>
        <taxon>Chordata</taxon>
        <taxon>Craniata</taxon>
        <taxon>Vertebrata</taxon>
        <taxon>Euteleostomi</taxon>
        <taxon>Actinopterygii</taxon>
        <taxon>Neopterygii</taxon>
        <taxon>Teleostei</taxon>
        <taxon>Anguilliformes</taxon>
        <taxon>Anguillidae</taxon>
        <taxon>Anguilla</taxon>
    </lineage>
</organism>